<name>A0AA91IPN5_9GAMM</name>
<dbReference type="RefSeq" id="WP_061552978.1">
    <property type="nucleotide sequence ID" value="NZ_LXEX01000031.1"/>
</dbReference>
<evidence type="ECO:0000313" key="1">
    <source>
        <dbReference type="EMBL" id="OAT59079.1"/>
    </source>
</evidence>
<dbReference type="EMBL" id="LXEX01000031">
    <property type="protein sequence ID" value="OAT59079.1"/>
    <property type="molecule type" value="Genomic_DNA"/>
</dbReference>
<sequence>MDEITSLLRHEGLYPQPAFLADSGLLIGQQVEIYPYQLIYRIDGSHLILCSFRRVPNSVPQPASLARLWGIFRRIFSSSPWLKDVRMLVITEVFDRRLAVQRRRLESLMYKLGAVAVIRDGDKWLEIPAVKLLYQRERRR</sequence>
<dbReference type="AlphaFoldDB" id="A0AA91IPN5"/>
<accession>A0AA91IPN5</accession>
<dbReference type="Proteomes" id="UP000078431">
    <property type="component" value="Unassembled WGS sequence"/>
</dbReference>
<evidence type="ECO:0000313" key="2">
    <source>
        <dbReference type="Proteomes" id="UP000078431"/>
    </source>
</evidence>
<keyword evidence="2" id="KW-1185">Reference proteome</keyword>
<protein>
    <submittedName>
        <fullName evidence="1">Secreted effector protein</fullName>
    </submittedName>
</protein>
<organism evidence="1 2">
    <name type="scientific">Obesumbacterium proteus ATCC 12841</name>
    <dbReference type="NCBI Taxonomy" id="1354268"/>
    <lineage>
        <taxon>Bacteria</taxon>
        <taxon>Pseudomonadati</taxon>
        <taxon>Pseudomonadota</taxon>
        <taxon>Gammaproteobacteria</taxon>
        <taxon>Enterobacterales</taxon>
        <taxon>Hafniaceae</taxon>
        <taxon>Obesumbacterium</taxon>
    </lineage>
</organism>
<gene>
    <name evidence="1" type="ORF">M993_02382</name>
</gene>
<comment type="caution">
    <text evidence="1">The sequence shown here is derived from an EMBL/GenBank/DDBJ whole genome shotgun (WGS) entry which is preliminary data.</text>
</comment>
<proteinExistence type="predicted"/>
<reference evidence="1 2" key="1">
    <citation type="submission" date="2016-04" db="EMBL/GenBank/DDBJ databases">
        <title>ATOL: Assembling a taxonomically balanced genome-scale reconstruction of the evolutionary history of the Enterobacteriaceae.</title>
        <authorList>
            <person name="Plunkett G.III."/>
            <person name="Neeno-Eckwall E.C."/>
            <person name="Glasner J.D."/>
            <person name="Perna N.T."/>
        </authorList>
    </citation>
    <scope>NUCLEOTIDE SEQUENCE [LARGE SCALE GENOMIC DNA]</scope>
    <source>
        <strain evidence="1 2">ATCC 12841</strain>
    </source>
</reference>